<evidence type="ECO:0000313" key="1">
    <source>
        <dbReference type="EMBL" id="KFM99792.1"/>
    </source>
</evidence>
<organism evidence="1 3">
    <name type="scientific">Bacillus clarus</name>
    <dbReference type="NCBI Taxonomy" id="2338372"/>
    <lineage>
        <taxon>Bacteria</taxon>
        <taxon>Bacillati</taxon>
        <taxon>Bacillota</taxon>
        <taxon>Bacilli</taxon>
        <taxon>Bacillales</taxon>
        <taxon>Bacillaceae</taxon>
        <taxon>Bacillus</taxon>
        <taxon>Bacillus cereus group</taxon>
    </lineage>
</organism>
<dbReference type="PATRIC" id="fig|1405.8.peg.524"/>
<dbReference type="Proteomes" id="UP000029389">
    <property type="component" value="Unassembled WGS sequence"/>
</dbReference>
<evidence type="ECO:0000313" key="4">
    <source>
        <dbReference type="Proteomes" id="UP000264294"/>
    </source>
</evidence>
<gene>
    <name evidence="2" type="ORF">D0U04_13830</name>
    <name evidence="1" type="ORF">DJ93_351</name>
</gene>
<accession>A0A090YPB3</accession>
<keyword evidence="4" id="KW-1185">Reference proteome</keyword>
<dbReference type="Proteomes" id="UP000264294">
    <property type="component" value="Unassembled WGS sequence"/>
</dbReference>
<dbReference type="AlphaFoldDB" id="A0A090YPB3"/>
<evidence type="ECO:0000313" key="2">
    <source>
        <dbReference type="EMBL" id="RFT66521.1"/>
    </source>
</evidence>
<dbReference type="EMBL" id="QVOD01000014">
    <property type="protein sequence ID" value="RFT66521.1"/>
    <property type="molecule type" value="Genomic_DNA"/>
</dbReference>
<reference evidence="2 4" key="2">
    <citation type="submission" date="2018-08" db="EMBL/GenBank/DDBJ databases">
        <title>Bacillus clarus sp. nov. strain PS00077A.</title>
        <authorList>
            <person name="Mendez Acevedo M."/>
            <person name="Carroll L."/>
            <person name="Mukherjee M."/>
            <person name="Wiedmann M."/>
            <person name="Kovac J."/>
        </authorList>
    </citation>
    <scope>NUCLEOTIDE SEQUENCE [LARGE SCALE GENOMIC DNA]</scope>
    <source>
        <strain evidence="2 4">PS00077A</strain>
    </source>
</reference>
<dbReference type="EMBL" id="JMQC01000008">
    <property type="protein sequence ID" value="KFM99792.1"/>
    <property type="molecule type" value="Genomic_DNA"/>
</dbReference>
<comment type="caution">
    <text evidence="1">The sequence shown here is derived from an EMBL/GenBank/DDBJ whole genome shotgun (WGS) entry which is preliminary data.</text>
</comment>
<proteinExistence type="predicted"/>
<dbReference type="RefSeq" id="WP_042979034.1">
    <property type="nucleotide sequence ID" value="NZ_JMQC01000008.1"/>
</dbReference>
<evidence type="ECO:0000313" key="3">
    <source>
        <dbReference type="Proteomes" id="UP000029389"/>
    </source>
</evidence>
<sequence length="113" mass="12837">MTVSERLQSRLSKVPGVTSTDIDAWLAEALVESDFTEEDNANAVFYLALTFAYEAIAADSARFFKYTDGEEAVDKSMIFANYQRLAADARKQYRKYRRGKGASQSFAKRADWR</sequence>
<name>A0A090YPB3_9BACI</name>
<reference evidence="1 3" key="1">
    <citation type="submission" date="2014-04" db="EMBL/GenBank/DDBJ databases">
        <authorList>
            <person name="Bishop-Lilly K.A."/>
            <person name="Broomall S.M."/>
            <person name="Chain P.S."/>
            <person name="Chertkov O."/>
            <person name="Coyne S.R."/>
            <person name="Daligault H.E."/>
            <person name="Davenport K.W."/>
            <person name="Erkkila T."/>
            <person name="Frey K.G."/>
            <person name="Gibbons H.S."/>
            <person name="Gu W."/>
            <person name="Jaissle J."/>
            <person name="Johnson S.L."/>
            <person name="Koroleva G.I."/>
            <person name="Ladner J.T."/>
            <person name="Lo C.-C."/>
            <person name="Minogue T.D."/>
            <person name="Munk C."/>
            <person name="Palacios G.F."/>
            <person name="Redden C.L."/>
            <person name="Rosenzweig C.N."/>
            <person name="Scholz M.B."/>
            <person name="Teshima H."/>
            <person name="Xu Y."/>
        </authorList>
    </citation>
    <scope>NUCLEOTIDE SEQUENCE [LARGE SCALE GENOMIC DNA]</scope>
    <source>
        <strain evidence="1 3">BHP</strain>
    </source>
</reference>
<protein>
    <submittedName>
        <fullName evidence="1">Putative phage protein</fullName>
    </submittedName>
</protein>